<accession>A0A6P6M5S1</accession>
<dbReference type="PANTHER" id="PTHR47767:SF1">
    <property type="entry name" value="ADHESION G PROTEIN-COUPLED RECEPTOR G7"/>
    <property type="match status" value="1"/>
</dbReference>
<evidence type="ECO:0000313" key="9">
    <source>
        <dbReference type="Proteomes" id="UP000515129"/>
    </source>
</evidence>
<dbReference type="RefSeq" id="XP_026091923.1">
    <property type="nucleotide sequence ID" value="XM_026236138.1"/>
</dbReference>
<feature type="transmembrane region" description="Helical" evidence="6">
    <location>
        <begin position="796"/>
        <end position="816"/>
    </location>
</feature>
<feature type="domain" description="G-protein coupled receptors family 2 profile 2" evidence="8">
    <location>
        <begin position="761"/>
        <end position="1045"/>
    </location>
</feature>
<dbReference type="Pfam" id="PF22261">
    <property type="entry name" value="GPR128_GAIN_subdom_B"/>
    <property type="match status" value="1"/>
</dbReference>
<evidence type="ECO:0000256" key="1">
    <source>
        <dbReference type="ARBA" id="ARBA00004141"/>
    </source>
</evidence>
<feature type="compositionally biased region" description="Low complexity" evidence="5">
    <location>
        <begin position="345"/>
        <end position="369"/>
    </location>
</feature>
<proteinExistence type="predicted"/>
<dbReference type="InterPro" id="IPR053986">
    <property type="entry name" value="GPR128_GAIN_subdom_B"/>
</dbReference>
<feature type="region of interest" description="Disordered" evidence="5">
    <location>
        <begin position="150"/>
        <end position="173"/>
    </location>
</feature>
<dbReference type="PANTHER" id="PTHR47767">
    <property type="entry name" value="ADHESION G PROTEIN-COUPLED RECEPTOR G7"/>
    <property type="match status" value="1"/>
</dbReference>
<keyword evidence="2 6" id="KW-0812">Transmembrane</keyword>
<feature type="transmembrane region" description="Helical" evidence="6">
    <location>
        <begin position="1018"/>
        <end position="1041"/>
    </location>
</feature>
<evidence type="ECO:0000256" key="2">
    <source>
        <dbReference type="ARBA" id="ARBA00022692"/>
    </source>
</evidence>
<keyword evidence="4 6" id="KW-0472">Membrane</keyword>
<dbReference type="Gene3D" id="1.20.1070.10">
    <property type="entry name" value="Rhodopsin 7-helix transmembrane proteins"/>
    <property type="match status" value="1"/>
</dbReference>
<feature type="chain" id="PRO_5027597861" evidence="7">
    <location>
        <begin position="30"/>
        <end position="1091"/>
    </location>
</feature>
<comment type="subcellular location">
    <subcellularLocation>
        <location evidence="1">Membrane</location>
        <topology evidence="1">Multi-pass membrane protein</topology>
    </subcellularLocation>
</comment>
<dbReference type="AlphaFoldDB" id="A0A6P6M5S1"/>
<evidence type="ECO:0000256" key="6">
    <source>
        <dbReference type="SAM" id="Phobius"/>
    </source>
</evidence>
<dbReference type="Pfam" id="PF22257">
    <property type="entry name" value="GPR128_N"/>
    <property type="match status" value="1"/>
</dbReference>
<name>A0A6P6M5S1_CARAU</name>
<dbReference type="InterPro" id="IPR053985">
    <property type="entry name" value="GPR128_GAIN_subdom_A"/>
</dbReference>
<dbReference type="InterPro" id="IPR053066">
    <property type="entry name" value="ADGR_G7"/>
</dbReference>
<feature type="transmembrane region" description="Helical" evidence="6">
    <location>
        <begin position="763"/>
        <end position="784"/>
    </location>
</feature>
<feature type="region of interest" description="Disordered" evidence="5">
    <location>
        <begin position="220"/>
        <end position="369"/>
    </location>
</feature>
<evidence type="ECO:0000259" key="8">
    <source>
        <dbReference type="PROSITE" id="PS50261"/>
    </source>
</evidence>
<dbReference type="GeneID" id="113065029"/>
<dbReference type="KEGG" id="caua:113065029"/>
<organism evidence="9 10">
    <name type="scientific">Carassius auratus</name>
    <name type="common">Goldfish</name>
    <dbReference type="NCBI Taxonomy" id="7957"/>
    <lineage>
        <taxon>Eukaryota</taxon>
        <taxon>Metazoa</taxon>
        <taxon>Chordata</taxon>
        <taxon>Craniata</taxon>
        <taxon>Vertebrata</taxon>
        <taxon>Euteleostomi</taxon>
        <taxon>Actinopterygii</taxon>
        <taxon>Neopterygii</taxon>
        <taxon>Teleostei</taxon>
        <taxon>Ostariophysi</taxon>
        <taxon>Cypriniformes</taxon>
        <taxon>Cyprinidae</taxon>
        <taxon>Cyprininae</taxon>
        <taxon>Carassius</taxon>
    </lineage>
</organism>
<feature type="transmembrane region" description="Helical" evidence="6">
    <location>
        <begin position="889"/>
        <end position="910"/>
    </location>
</feature>
<dbReference type="Proteomes" id="UP000515129">
    <property type="component" value="Chromosome 47"/>
</dbReference>
<dbReference type="GO" id="GO:0004930">
    <property type="term" value="F:G protein-coupled receptor activity"/>
    <property type="evidence" value="ECO:0007669"/>
    <property type="project" value="InterPro"/>
</dbReference>
<dbReference type="Pfam" id="PF22259">
    <property type="entry name" value="GPR128_GAIN_subdomA"/>
    <property type="match status" value="1"/>
</dbReference>
<evidence type="ECO:0000256" key="3">
    <source>
        <dbReference type="ARBA" id="ARBA00022989"/>
    </source>
</evidence>
<sequence>MNVISNTCEMDYSLLLLICTSAVFEKTWCQYTPESTTFNTFQYTSESTTSNGFQYTSESTTPNTFPYTSESTTPNAIQYTSGSTNPNTFQYTSESTTPNAFPYTSGSTTSNGFQYTSESTTPNAFPYTSESTTPNAIQYTSESTNPNTFQYTSESTTPNTLQYTSESTTSNTLQYTSESTTSNTFQYSSESTTPNTFQYTSESTTPNTFQYISESTTPNTLQYTSESTTPNTLQYTSESTTPNTFQYTSESTTPNTFQYTSESTTPNTFQYTSESTTPNTFQYTSESTTPNTFQYTSESTTPNTLQYTSESSTPNTLQYTSESTTPNTLQYTSESTTPNTSQYPSESTTFNTSQFTSESTTNTSNSSISTTIRPLSTTMTVPSLLCENKGILQDGICICPDDWTGTTCNIPNFCPEQKPTPTSKFHFLKTVLGQFASSVERCPPETTNAGIPQASSLCNISTHSFNPPNILSCSLTLDAINEGIPGATPEEKKNLASSTQILTSIPERLTPLNITNAAQITNTLLSDQQTTETTDIAISAVATISQLLNASREMYSSVDHTAISELTQTLQKLSLREEQNPLLVQPKMAVQSLKGQKPIRQVQLTFFKGLSDNFLPDRIKLQVTEAEYSKHTVDLQMNVRFSEDFNKDIGFVLYDNDQFFQSKSFQPSLDTKRRVISANLQENSGIDQVQFAVTPSNDSTMSLNDFACVSWSYSKKDWITDGCTKIENHSGDAVCSCKKQKNANFAILMAFDINYQYSEELNGISITGCVLSVLGLSVTALYQIKTRKSRGCSPTLLVVNICLSMMVFYLLFILGINNPVKHIVQNVTNISGENIVPKSDHHKYSDQGPCTAITALLQYFLLATFTWNTLYGINLFLILRNSLSGTPPWFPWVAMAVGWGLPAVIVGISLGSTYSVEEPLGYRQEEFCWLASLDHEQKFSIKKPMLWGFLLPLLLMLISSTLILFYFSYTICRTNPKLNKSRKTPLKKNILSSFSLAVMLGLSWVTGYILLIAQEKKLHYILSVVFCLLNTTQGVQIFILFTLKPFLNSNPAVLNSLRAPEIGLYKKTFFLWKNKTPDSNESYKSTDLDSI</sequence>
<protein>
    <submittedName>
        <fullName evidence="10">Adhesion G-protein coupled receptor G7-like isoform X1</fullName>
    </submittedName>
</protein>
<dbReference type="Pfam" id="PF00002">
    <property type="entry name" value="7tm_2"/>
    <property type="match status" value="1"/>
</dbReference>
<feature type="transmembrane region" description="Helical" evidence="6">
    <location>
        <begin position="946"/>
        <end position="969"/>
    </location>
</feature>
<dbReference type="InterPro" id="IPR000203">
    <property type="entry name" value="GPS"/>
</dbReference>
<dbReference type="InterPro" id="IPR053984">
    <property type="entry name" value="GPR128_N"/>
</dbReference>
<dbReference type="PROSITE" id="PS50261">
    <property type="entry name" value="G_PROTEIN_RECEP_F2_4"/>
    <property type="match status" value="1"/>
</dbReference>
<feature type="region of interest" description="Disordered" evidence="5">
    <location>
        <begin position="184"/>
        <end position="203"/>
    </location>
</feature>
<dbReference type="GO" id="GO:0016020">
    <property type="term" value="C:membrane"/>
    <property type="evidence" value="ECO:0007669"/>
    <property type="project" value="UniProtKB-SubCell"/>
</dbReference>
<dbReference type="Gene3D" id="2.10.25.10">
    <property type="entry name" value="Laminin"/>
    <property type="match status" value="1"/>
</dbReference>
<dbReference type="GO" id="GO:0007166">
    <property type="term" value="P:cell surface receptor signaling pathway"/>
    <property type="evidence" value="ECO:0007669"/>
    <property type="project" value="InterPro"/>
</dbReference>
<evidence type="ECO:0000313" key="10">
    <source>
        <dbReference type="RefSeq" id="XP_026091923.1"/>
    </source>
</evidence>
<feature type="transmembrane region" description="Helical" evidence="6">
    <location>
        <begin position="856"/>
        <end position="877"/>
    </location>
</feature>
<dbReference type="Pfam" id="PF01825">
    <property type="entry name" value="GPS"/>
    <property type="match status" value="1"/>
</dbReference>
<evidence type="ECO:0000256" key="5">
    <source>
        <dbReference type="SAM" id="MobiDB-lite"/>
    </source>
</evidence>
<evidence type="ECO:0000256" key="4">
    <source>
        <dbReference type="ARBA" id="ARBA00023136"/>
    </source>
</evidence>
<dbReference type="InterPro" id="IPR000832">
    <property type="entry name" value="GPCR_2_secretin-like"/>
</dbReference>
<feature type="compositionally biased region" description="Polar residues" evidence="5">
    <location>
        <begin position="220"/>
        <end position="344"/>
    </location>
</feature>
<reference evidence="10" key="1">
    <citation type="submission" date="2025-08" db="UniProtKB">
        <authorList>
            <consortium name="RefSeq"/>
        </authorList>
    </citation>
    <scope>IDENTIFICATION</scope>
    <source>
        <strain evidence="10">Wakin</strain>
        <tissue evidence="10">Muscle</tissue>
    </source>
</reference>
<dbReference type="InterPro" id="IPR017981">
    <property type="entry name" value="GPCR_2-like_7TM"/>
</dbReference>
<evidence type="ECO:0000256" key="7">
    <source>
        <dbReference type="SAM" id="SignalP"/>
    </source>
</evidence>
<feature type="signal peptide" evidence="7">
    <location>
        <begin position="1"/>
        <end position="29"/>
    </location>
</feature>
<keyword evidence="3 6" id="KW-1133">Transmembrane helix</keyword>
<feature type="transmembrane region" description="Helical" evidence="6">
    <location>
        <begin position="990"/>
        <end position="1012"/>
    </location>
</feature>
<keyword evidence="7" id="KW-0732">Signal</keyword>
<feature type="region of interest" description="Disordered" evidence="5">
    <location>
        <begin position="49"/>
        <end position="70"/>
    </location>
</feature>
<gene>
    <name evidence="10" type="primary">LOC113065029</name>
</gene>
<keyword evidence="9" id="KW-1185">Reference proteome</keyword>
<dbReference type="OrthoDB" id="1100386at2759"/>